<reference evidence="6" key="1">
    <citation type="journal article" date="2014" name="Front. Microbiol.">
        <title>High frequency of phylogenetically diverse reductive dehalogenase-homologous genes in deep subseafloor sedimentary metagenomes.</title>
        <authorList>
            <person name="Kawai M."/>
            <person name="Futagami T."/>
            <person name="Toyoda A."/>
            <person name="Takaki Y."/>
            <person name="Nishi S."/>
            <person name="Hori S."/>
            <person name="Arai W."/>
            <person name="Tsubouchi T."/>
            <person name="Morono Y."/>
            <person name="Uchiyama I."/>
            <person name="Ito T."/>
            <person name="Fujiyama A."/>
            <person name="Inagaki F."/>
            <person name="Takami H."/>
        </authorList>
    </citation>
    <scope>NUCLEOTIDE SEQUENCE</scope>
    <source>
        <strain evidence="6">Expedition CK06-06</strain>
    </source>
</reference>
<evidence type="ECO:0000259" key="5">
    <source>
        <dbReference type="PROSITE" id="PS50045"/>
    </source>
</evidence>
<dbReference type="Pfam" id="PF00158">
    <property type="entry name" value="Sigma54_activat"/>
    <property type="match status" value="1"/>
</dbReference>
<feature type="non-terminal residue" evidence="6">
    <location>
        <position position="1"/>
    </location>
</feature>
<evidence type="ECO:0000256" key="1">
    <source>
        <dbReference type="ARBA" id="ARBA00022741"/>
    </source>
</evidence>
<keyword evidence="2" id="KW-0067">ATP-binding</keyword>
<evidence type="ECO:0000256" key="2">
    <source>
        <dbReference type="ARBA" id="ARBA00022840"/>
    </source>
</evidence>
<accession>X1P030</accession>
<keyword evidence="1" id="KW-0547">Nucleotide-binding</keyword>
<dbReference type="InterPro" id="IPR058031">
    <property type="entry name" value="AAA_lid_NorR"/>
</dbReference>
<sequence length="170" mass="19441">DVRLICATNTDIHQMLDDNLFRQDLLYRINTVEIHLPPLRERTGDISLLTNHFIKLNAKKYKKSVKGISSAAMKTLNQYSWPGNVRELQHAIERAIILGDSEILQSENFILSSPKKKRSEFEVDTLNLEDVEKAIITKAMKKHGGNVTQAAEELGLTRTSLYRRMEKHGI</sequence>
<dbReference type="InterPro" id="IPR025944">
    <property type="entry name" value="Sigma_54_int_dom_CS"/>
</dbReference>
<evidence type="ECO:0000256" key="3">
    <source>
        <dbReference type="ARBA" id="ARBA00023015"/>
    </source>
</evidence>
<dbReference type="EMBL" id="BARV01015741">
    <property type="protein sequence ID" value="GAI32390.1"/>
    <property type="molecule type" value="Genomic_DNA"/>
</dbReference>
<dbReference type="Pfam" id="PF02954">
    <property type="entry name" value="HTH_8"/>
    <property type="match status" value="1"/>
</dbReference>
<dbReference type="Pfam" id="PF25601">
    <property type="entry name" value="AAA_lid_14"/>
    <property type="match status" value="1"/>
</dbReference>
<dbReference type="PANTHER" id="PTHR32071:SF113">
    <property type="entry name" value="ALGINATE BIOSYNTHESIS TRANSCRIPTIONAL REGULATORY PROTEIN ALGB"/>
    <property type="match status" value="1"/>
</dbReference>
<name>X1P030_9ZZZZ</name>
<dbReference type="PROSITE" id="PS50045">
    <property type="entry name" value="SIGMA54_INTERACT_4"/>
    <property type="match status" value="1"/>
</dbReference>
<dbReference type="Gene3D" id="1.10.10.60">
    <property type="entry name" value="Homeodomain-like"/>
    <property type="match status" value="1"/>
</dbReference>
<dbReference type="PROSITE" id="PS00688">
    <property type="entry name" value="SIGMA54_INTERACT_3"/>
    <property type="match status" value="1"/>
</dbReference>
<proteinExistence type="predicted"/>
<dbReference type="PRINTS" id="PR01590">
    <property type="entry name" value="HTHFIS"/>
</dbReference>
<dbReference type="InterPro" id="IPR009057">
    <property type="entry name" value="Homeodomain-like_sf"/>
</dbReference>
<organism evidence="6">
    <name type="scientific">marine sediment metagenome</name>
    <dbReference type="NCBI Taxonomy" id="412755"/>
    <lineage>
        <taxon>unclassified sequences</taxon>
        <taxon>metagenomes</taxon>
        <taxon>ecological metagenomes</taxon>
    </lineage>
</organism>
<dbReference type="InterPro" id="IPR002078">
    <property type="entry name" value="Sigma_54_int"/>
</dbReference>
<comment type="caution">
    <text evidence="6">The sequence shown here is derived from an EMBL/GenBank/DDBJ whole genome shotgun (WGS) entry which is preliminary data.</text>
</comment>
<evidence type="ECO:0000256" key="4">
    <source>
        <dbReference type="ARBA" id="ARBA00023163"/>
    </source>
</evidence>
<evidence type="ECO:0000313" key="6">
    <source>
        <dbReference type="EMBL" id="GAI32390.1"/>
    </source>
</evidence>
<keyword evidence="3" id="KW-0805">Transcription regulation</keyword>
<dbReference type="Gene3D" id="3.40.50.300">
    <property type="entry name" value="P-loop containing nucleotide triphosphate hydrolases"/>
    <property type="match status" value="1"/>
</dbReference>
<dbReference type="InterPro" id="IPR027417">
    <property type="entry name" value="P-loop_NTPase"/>
</dbReference>
<dbReference type="PANTHER" id="PTHR32071">
    <property type="entry name" value="TRANSCRIPTIONAL REGULATORY PROTEIN"/>
    <property type="match status" value="1"/>
</dbReference>
<dbReference type="Gene3D" id="1.10.8.60">
    <property type="match status" value="1"/>
</dbReference>
<protein>
    <recommendedName>
        <fullName evidence="5">Sigma-54 factor interaction domain-containing protein</fullName>
    </recommendedName>
</protein>
<dbReference type="GO" id="GO:0043565">
    <property type="term" value="F:sequence-specific DNA binding"/>
    <property type="evidence" value="ECO:0007669"/>
    <property type="project" value="InterPro"/>
</dbReference>
<gene>
    <name evidence="6" type="ORF">S06H3_27161</name>
</gene>
<dbReference type="GO" id="GO:0006355">
    <property type="term" value="P:regulation of DNA-templated transcription"/>
    <property type="evidence" value="ECO:0007669"/>
    <property type="project" value="InterPro"/>
</dbReference>
<keyword evidence="4" id="KW-0804">Transcription</keyword>
<dbReference type="GO" id="GO:0005524">
    <property type="term" value="F:ATP binding"/>
    <property type="evidence" value="ECO:0007669"/>
    <property type="project" value="UniProtKB-KW"/>
</dbReference>
<dbReference type="SUPFAM" id="SSF52540">
    <property type="entry name" value="P-loop containing nucleoside triphosphate hydrolases"/>
    <property type="match status" value="1"/>
</dbReference>
<dbReference type="InterPro" id="IPR002197">
    <property type="entry name" value="HTH_Fis"/>
</dbReference>
<dbReference type="AlphaFoldDB" id="X1P030"/>
<feature type="domain" description="Sigma-54 factor interaction" evidence="5">
    <location>
        <begin position="1"/>
        <end position="97"/>
    </location>
</feature>
<dbReference type="SUPFAM" id="SSF46689">
    <property type="entry name" value="Homeodomain-like"/>
    <property type="match status" value="1"/>
</dbReference>